<dbReference type="AlphaFoldDB" id="A0A1R2CGE4"/>
<keyword evidence="2" id="KW-1185">Reference proteome</keyword>
<reference evidence="1 2" key="1">
    <citation type="submission" date="2016-11" db="EMBL/GenBank/DDBJ databases">
        <title>The macronuclear genome of Stentor coeruleus: a giant cell with tiny introns.</title>
        <authorList>
            <person name="Slabodnick M."/>
            <person name="Ruby J.G."/>
            <person name="Reiff S.B."/>
            <person name="Swart E.C."/>
            <person name="Gosai S."/>
            <person name="Prabakaran S."/>
            <person name="Witkowska E."/>
            <person name="Larue G.E."/>
            <person name="Fisher S."/>
            <person name="Freeman R.M."/>
            <person name="Gunawardena J."/>
            <person name="Chu W."/>
            <person name="Stover N.A."/>
            <person name="Gregory B.D."/>
            <person name="Nowacki M."/>
            <person name="Derisi J."/>
            <person name="Roy S.W."/>
            <person name="Marshall W.F."/>
            <person name="Sood P."/>
        </authorList>
    </citation>
    <scope>NUCLEOTIDE SEQUENCE [LARGE SCALE GENOMIC DNA]</scope>
    <source>
        <strain evidence="1">WM001</strain>
    </source>
</reference>
<dbReference type="Proteomes" id="UP000187209">
    <property type="component" value="Unassembled WGS sequence"/>
</dbReference>
<sequence length="679" mass="78988">MNKIYLVIFLIIFLCYFTFSFSILEYITPRQIQISQTPKFPITTPNTTEIISNSFLPIKSSGKINLKETHYISLFYKSSSIIKNPTLKCSIPNHTFTPKELIKYFKYKGYKKCSADISNNIVIKNNTIEATCLNQKTPLIYIDNEDLSLLGGEIPKLEFKAMKSADLGNGEYVFIQCDDKEKYSFVINRLKDSVLKKIQEKSLLLSHGNSTKSLSVLLLIFDSVSRDSSKRNWPRTMNLLESRIDKEKFVVYDFDKAGAIGFDTRDNIIPVLFGHNKSYHNNYLQNAQLSSSMISQKHAEIQSYALWNYYSNLGYATLFIYDTVMDYLAKSTGRQISADYAFVNFWKAAKKTFGYSEFADSQRCIGENNAHYYSFNYTEQFFANYKGYNRFAYVHTLAAHEDSGNVETIDQDLPDFLNNLFNIHKDEDLVIYMMSDHGRGNPNLAFSQKGYFDHRHVMNYIILSKSLEKSYSLTENLQHNTHELLGRYDINFSLKSLAHLPYGGMNVQNKSQERKKYPIDVVDIFNEKIKTNRTCDDIGYTFNMCLCRDYEEIDINDQLDVEIANKIIEMSLEHIRENRNDREICKEPEVKSIDGVYKFSFKDEEDGWDTSFKANYKVQDMKEVNVSAIFTMRNRMNQLEIVPNRKFPFDYFMAKGIQVFMQIVDIQIDSECEEVYCVC</sequence>
<protein>
    <submittedName>
        <fullName evidence="1">Uncharacterized protein</fullName>
    </submittedName>
</protein>
<proteinExistence type="predicted"/>
<accession>A0A1R2CGE4</accession>
<dbReference type="PANTHER" id="PTHR10974">
    <property type="entry name" value="FI08016P-RELATED"/>
    <property type="match status" value="1"/>
</dbReference>
<name>A0A1R2CGE4_9CILI</name>
<dbReference type="GO" id="GO:0005615">
    <property type="term" value="C:extracellular space"/>
    <property type="evidence" value="ECO:0007669"/>
    <property type="project" value="TreeGrafter"/>
</dbReference>
<comment type="caution">
    <text evidence="1">The sequence shown here is derived from an EMBL/GenBank/DDBJ whole genome shotgun (WGS) entry which is preliminary data.</text>
</comment>
<dbReference type="EMBL" id="MPUH01000160">
    <property type="protein sequence ID" value="OMJ88087.1"/>
    <property type="molecule type" value="Genomic_DNA"/>
</dbReference>
<organism evidence="1 2">
    <name type="scientific">Stentor coeruleus</name>
    <dbReference type="NCBI Taxonomy" id="5963"/>
    <lineage>
        <taxon>Eukaryota</taxon>
        <taxon>Sar</taxon>
        <taxon>Alveolata</taxon>
        <taxon>Ciliophora</taxon>
        <taxon>Postciliodesmatophora</taxon>
        <taxon>Heterotrichea</taxon>
        <taxon>Heterotrichida</taxon>
        <taxon>Stentoridae</taxon>
        <taxon>Stentor</taxon>
    </lineage>
</organism>
<dbReference type="OrthoDB" id="413313at2759"/>
<gene>
    <name evidence="1" type="ORF">SteCoe_10076</name>
</gene>
<dbReference type="Pfam" id="PF02995">
    <property type="entry name" value="DUF229"/>
    <property type="match status" value="1"/>
</dbReference>
<dbReference type="PANTHER" id="PTHR10974:SF1">
    <property type="entry name" value="FI08016P-RELATED"/>
    <property type="match status" value="1"/>
</dbReference>
<dbReference type="InterPro" id="IPR004245">
    <property type="entry name" value="DUF229"/>
</dbReference>
<evidence type="ECO:0000313" key="2">
    <source>
        <dbReference type="Proteomes" id="UP000187209"/>
    </source>
</evidence>
<evidence type="ECO:0000313" key="1">
    <source>
        <dbReference type="EMBL" id="OMJ88087.1"/>
    </source>
</evidence>